<proteinExistence type="predicted"/>
<dbReference type="SUPFAM" id="SSF56112">
    <property type="entry name" value="Protein kinase-like (PK-like)"/>
    <property type="match status" value="1"/>
</dbReference>
<dbReference type="InterPro" id="IPR050122">
    <property type="entry name" value="RTK"/>
</dbReference>
<dbReference type="InterPro" id="IPR001245">
    <property type="entry name" value="Ser-Thr/Tyr_kinase_cat_dom"/>
</dbReference>
<dbReference type="PROSITE" id="PS00109">
    <property type="entry name" value="PROTEIN_KINASE_TYR"/>
    <property type="match status" value="1"/>
</dbReference>
<dbReference type="GO" id="GO:0005886">
    <property type="term" value="C:plasma membrane"/>
    <property type="evidence" value="ECO:0007669"/>
    <property type="project" value="TreeGrafter"/>
</dbReference>
<dbReference type="OrthoDB" id="9976756at2759"/>
<sequence length="81" mass="9419">MNYLSGERFVHHDLAARNIMIDSSLCVKIGDYGQSRHKYPDHYSMRDNTEPKHPVKWMAPESLESEPPVYDTKTNVYSYGI</sequence>
<accession>A0A7R9MT73</accession>
<dbReference type="InterPro" id="IPR011009">
    <property type="entry name" value="Kinase-like_dom_sf"/>
</dbReference>
<feature type="non-terminal residue" evidence="2">
    <location>
        <position position="81"/>
    </location>
</feature>
<dbReference type="InterPro" id="IPR008266">
    <property type="entry name" value="Tyr_kinase_AS"/>
</dbReference>
<dbReference type="GO" id="GO:0006909">
    <property type="term" value="P:phagocytosis"/>
    <property type="evidence" value="ECO:0007669"/>
    <property type="project" value="TreeGrafter"/>
</dbReference>
<feature type="domain" description="Protein kinase" evidence="1">
    <location>
        <begin position="1"/>
        <end position="81"/>
    </location>
</feature>
<dbReference type="GO" id="GO:0016477">
    <property type="term" value="P:cell migration"/>
    <property type="evidence" value="ECO:0007669"/>
    <property type="project" value="TreeGrafter"/>
</dbReference>
<dbReference type="GO" id="GO:0043235">
    <property type="term" value="C:receptor complex"/>
    <property type="evidence" value="ECO:0007669"/>
    <property type="project" value="TreeGrafter"/>
</dbReference>
<dbReference type="PANTHER" id="PTHR24416">
    <property type="entry name" value="TYROSINE-PROTEIN KINASE RECEPTOR"/>
    <property type="match status" value="1"/>
</dbReference>
<evidence type="ECO:0000313" key="2">
    <source>
        <dbReference type="EMBL" id="CAD7665733.1"/>
    </source>
</evidence>
<keyword evidence="3" id="KW-1185">Reference proteome</keyword>
<dbReference type="AlphaFoldDB" id="A0A7R9MT73"/>
<dbReference type="GO" id="GO:0005524">
    <property type="term" value="F:ATP binding"/>
    <property type="evidence" value="ECO:0007669"/>
    <property type="project" value="InterPro"/>
</dbReference>
<dbReference type="EMBL" id="OC963638">
    <property type="protein sequence ID" value="CAD7665733.1"/>
    <property type="molecule type" value="Genomic_DNA"/>
</dbReference>
<dbReference type="EMBL" id="CAJPVJ010048813">
    <property type="protein sequence ID" value="CAG2182869.1"/>
    <property type="molecule type" value="Genomic_DNA"/>
</dbReference>
<dbReference type="GO" id="GO:0007169">
    <property type="term" value="P:cell surface receptor protein tyrosine kinase signaling pathway"/>
    <property type="evidence" value="ECO:0007669"/>
    <property type="project" value="TreeGrafter"/>
</dbReference>
<gene>
    <name evidence="2" type="ORF">ONB1V03_LOCUS22290</name>
</gene>
<dbReference type="Pfam" id="PF07714">
    <property type="entry name" value="PK_Tyr_Ser-Thr"/>
    <property type="match status" value="1"/>
</dbReference>
<protein>
    <recommendedName>
        <fullName evidence="1">Protein kinase domain-containing protein</fullName>
    </recommendedName>
</protein>
<evidence type="ECO:0000259" key="1">
    <source>
        <dbReference type="PROSITE" id="PS50011"/>
    </source>
</evidence>
<dbReference type="GO" id="GO:0007399">
    <property type="term" value="P:nervous system development"/>
    <property type="evidence" value="ECO:0007669"/>
    <property type="project" value="TreeGrafter"/>
</dbReference>
<organism evidence="2">
    <name type="scientific">Oppiella nova</name>
    <dbReference type="NCBI Taxonomy" id="334625"/>
    <lineage>
        <taxon>Eukaryota</taxon>
        <taxon>Metazoa</taxon>
        <taxon>Ecdysozoa</taxon>
        <taxon>Arthropoda</taxon>
        <taxon>Chelicerata</taxon>
        <taxon>Arachnida</taxon>
        <taxon>Acari</taxon>
        <taxon>Acariformes</taxon>
        <taxon>Sarcoptiformes</taxon>
        <taxon>Oribatida</taxon>
        <taxon>Brachypylina</taxon>
        <taxon>Oppioidea</taxon>
        <taxon>Oppiidae</taxon>
        <taxon>Oppiella</taxon>
    </lineage>
</organism>
<evidence type="ECO:0000313" key="3">
    <source>
        <dbReference type="Proteomes" id="UP000728032"/>
    </source>
</evidence>
<dbReference type="PROSITE" id="PS50011">
    <property type="entry name" value="PROTEIN_KINASE_DOM"/>
    <property type="match status" value="1"/>
</dbReference>
<name>A0A7R9MT73_9ACAR</name>
<dbReference type="Proteomes" id="UP000728032">
    <property type="component" value="Unassembled WGS sequence"/>
</dbReference>
<dbReference type="PANTHER" id="PTHR24416:SF564">
    <property type="entry name" value="MACROPHAGE-STIMULATING PROTEIN RECEPTOR"/>
    <property type="match status" value="1"/>
</dbReference>
<dbReference type="GO" id="GO:0004714">
    <property type="term" value="F:transmembrane receptor protein tyrosine kinase activity"/>
    <property type="evidence" value="ECO:0007669"/>
    <property type="project" value="TreeGrafter"/>
</dbReference>
<dbReference type="Gene3D" id="1.10.510.10">
    <property type="entry name" value="Transferase(Phosphotransferase) domain 1"/>
    <property type="match status" value="1"/>
</dbReference>
<reference evidence="2" key="1">
    <citation type="submission" date="2020-11" db="EMBL/GenBank/DDBJ databases">
        <authorList>
            <person name="Tran Van P."/>
        </authorList>
    </citation>
    <scope>NUCLEOTIDE SEQUENCE</scope>
</reference>
<dbReference type="InterPro" id="IPR000719">
    <property type="entry name" value="Prot_kinase_dom"/>
</dbReference>